<protein>
    <submittedName>
        <fullName evidence="1">Uncharacterized protein</fullName>
    </submittedName>
</protein>
<name>A0A0D7AZ74_9AGAR</name>
<dbReference type="Proteomes" id="UP000054007">
    <property type="component" value="Unassembled WGS sequence"/>
</dbReference>
<dbReference type="EMBL" id="KN880709">
    <property type="protein sequence ID" value="KIY63255.1"/>
    <property type="molecule type" value="Genomic_DNA"/>
</dbReference>
<organism evidence="1 2">
    <name type="scientific">Cylindrobasidium torrendii FP15055 ss-10</name>
    <dbReference type="NCBI Taxonomy" id="1314674"/>
    <lineage>
        <taxon>Eukaryota</taxon>
        <taxon>Fungi</taxon>
        <taxon>Dikarya</taxon>
        <taxon>Basidiomycota</taxon>
        <taxon>Agaricomycotina</taxon>
        <taxon>Agaricomycetes</taxon>
        <taxon>Agaricomycetidae</taxon>
        <taxon>Agaricales</taxon>
        <taxon>Marasmiineae</taxon>
        <taxon>Physalacriaceae</taxon>
        <taxon>Cylindrobasidium</taxon>
    </lineage>
</organism>
<proteinExistence type="predicted"/>
<sequence length="153" mass="16897">MRDIIEGSLRCLGPLNSPISMATQLSQTFQPRMRGYGVSLIINVLPDGGRRSLGLCAKLHSRSSLLKVYTTLGIVPSHSAIAARSISRRAMRARQVCISSSKGRMTGGKKRCWGSGVVHLGDRMFLEQVESRKCTTRVQSDANVFLRESCSRW</sequence>
<reference evidence="1 2" key="1">
    <citation type="journal article" date="2015" name="Fungal Genet. Biol.">
        <title>Evolution of novel wood decay mechanisms in Agaricales revealed by the genome sequences of Fistulina hepatica and Cylindrobasidium torrendii.</title>
        <authorList>
            <person name="Floudas D."/>
            <person name="Held B.W."/>
            <person name="Riley R."/>
            <person name="Nagy L.G."/>
            <person name="Koehler G."/>
            <person name="Ransdell A.S."/>
            <person name="Younus H."/>
            <person name="Chow J."/>
            <person name="Chiniquy J."/>
            <person name="Lipzen A."/>
            <person name="Tritt A."/>
            <person name="Sun H."/>
            <person name="Haridas S."/>
            <person name="LaButti K."/>
            <person name="Ohm R.A."/>
            <person name="Kues U."/>
            <person name="Blanchette R.A."/>
            <person name="Grigoriev I.V."/>
            <person name="Minto R.E."/>
            <person name="Hibbett D.S."/>
        </authorList>
    </citation>
    <scope>NUCLEOTIDE SEQUENCE [LARGE SCALE GENOMIC DNA]</scope>
    <source>
        <strain evidence="1 2">FP15055 ss-10</strain>
    </source>
</reference>
<gene>
    <name evidence="1" type="ORF">CYLTODRAFT_142854</name>
</gene>
<evidence type="ECO:0000313" key="1">
    <source>
        <dbReference type="EMBL" id="KIY63255.1"/>
    </source>
</evidence>
<accession>A0A0D7AZ74</accession>
<dbReference type="AlphaFoldDB" id="A0A0D7AZ74"/>
<keyword evidence="2" id="KW-1185">Reference proteome</keyword>
<evidence type="ECO:0000313" key="2">
    <source>
        <dbReference type="Proteomes" id="UP000054007"/>
    </source>
</evidence>